<keyword evidence="2" id="KW-0812">Transmembrane</keyword>
<feature type="compositionally biased region" description="Pro residues" evidence="1">
    <location>
        <begin position="137"/>
        <end position="156"/>
    </location>
</feature>
<keyword evidence="2" id="KW-1133">Transmembrane helix</keyword>
<reference evidence="3 4" key="1">
    <citation type="journal article" date="2015" name="Nature">
        <title>rRNA introns, odd ribosomes, and small enigmatic genomes across a large radiation of phyla.</title>
        <authorList>
            <person name="Brown C.T."/>
            <person name="Hug L.A."/>
            <person name="Thomas B.C."/>
            <person name="Sharon I."/>
            <person name="Castelle C.J."/>
            <person name="Singh A."/>
            <person name="Wilkins M.J."/>
            <person name="Williams K.H."/>
            <person name="Banfield J.F."/>
        </authorList>
    </citation>
    <scope>NUCLEOTIDE SEQUENCE [LARGE SCALE GENOMIC DNA]</scope>
</reference>
<dbReference type="Pfam" id="PF12666">
    <property type="entry name" value="PrgI"/>
    <property type="match status" value="1"/>
</dbReference>
<accession>A0A837IHI7</accession>
<protein>
    <recommendedName>
        <fullName evidence="5">Minus agglutinin</fullName>
    </recommendedName>
</protein>
<gene>
    <name evidence="3" type="ORF">UX01_C0002G0032</name>
</gene>
<organism evidence="3 4">
    <name type="scientific">Candidatus Collierbacteria bacterium GW2011_GWB2_45_17</name>
    <dbReference type="NCBI Taxonomy" id="1618388"/>
    <lineage>
        <taxon>Bacteria</taxon>
        <taxon>Candidatus Collieribacteriota</taxon>
    </lineage>
</organism>
<dbReference type="InterPro" id="IPR024414">
    <property type="entry name" value="Uncharacterised_PrgI"/>
</dbReference>
<evidence type="ECO:0000256" key="1">
    <source>
        <dbReference type="SAM" id="MobiDB-lite"/>
    </source>
</evidence>
<keyword evidence="2" id="KW-0472">Membrane</keyword>
<feature type="region of interest" description="Disordered" evidence="1">
    <location>
        <begin position="132"/>
        <end position="162"/>
    </location>
</feature>
<evidence type="ECO:0000313" key="4">
    <source>
        <dbReference type="Proteomes" id="UP000034078"/>
    </source>
</evidence>
<dbReference type="Proteomes" id="UP000034078">
    <property type="component" value="Unassembled WGS sequence"/>
</dbReference>
<dbReference type="AlphaFoldDB" id="A0A837IHI7"/>
<comment type="caution">
    <text evidence="3">The sequence shown here is derived from an EMBL/GenBank/DDBJ whole genome shotgun (WGS) entry which is preliminary data.</text>
</comment>
<evidence type="ECO:0000313" key="3">
    <source>
        <dbReference type="EMBL" id="KKU01066.1"/>
    </source>
</evidence>
<dbReference type="EMBL" id="LCKO01000002">
    <property type="protein sequence ID" value="KKU01066.1"/>
    <property type="molecule type" value="Genomic_DNA"/>
</dbReference>
<feature type="transmembrane region" description="Helical" evidence="2">
    <location>
        <begin position="25"/>
        <end position="43"/>
    </location>
</feature>
<proteinExistence type="predicted"/>
<name>A0A837IHI7_9BACT</name>
<evidence type="ECO:0008006" key="5">
    <source>
        <dbReference type="Google" id="ProtNLM"/>
    </source>
</evidence>
<feature type="transmembrane region" description="Helical" evidence="2">
    <location>
        <begin position="49"/>
        <end position="70"/>
    </location>
</feature>
<sequence length="264" mass="28795">MAIQQHPLPQDISAYRFRLIGDMTIKQFASLGIGIVISILFYSSPLPFFFKYPLAFIFLLLGVGMAFVPIQGRTLDTWIFAFLRSIYAPTQFVWKQTSQENITTDTAAPTSAANLQVAPTVSNPKIQISTGVVAAPPTTPTPTIPVTSPEPIPISPEPITNTQELVAPPTSQLPIPYTPTTPNTLVGLTITPESKILDGVLVEIQKGGLTSRATKSNKLGQFMFARPLEDGLYQIFAEKEGFTFAPYSLELTGEIIRPLKIQAT</sequence>
<evidence type="ECO:0000256" key="2">
    <source>
        <dbReference type="SAM" id="Phobius"/>
    </source>
</evidence>